<reference evidence="3" key="1">
    <citation type="submission" date="2014-11" db="EMBL/GenBank/DDBJ databases">
        <authorList>
            <person name="Otto D Thomas"/>
            <person name="Naeem Raeece"/>
        </authorList>
    </citation>
    <scope>NUCLEOTIDE SEQUENCE</scope>
</reference>
<sequence length="256" mass="26978">MQPEAVLLCLFLVIFLTTEVEGLSGCARKCRKCVADGGACIWNSNGCFCYKKIQPDTSGTLSVDPSAGGSEGPGEGDAVESRGLFATNGASVTITAAISSYRETYKSSAARLKEKANRTKCGRSSIMISDPSTEQGFDPVTKTVEGVCLTSSPGATAVLHRDDLLGEESDIELDFTSVDYTCLDGSCVEEFRTMLDLDVANSVSNALREQADFEERLLEASLDALGITPVRCGDATCRAALTSQSVAAQLEKAAAP</sequence>
<dbReference type="GO" id="GO:0006952">
    <property type="term" value="P:defense response"/>
    <property type="evidence" value="ECO:0007669"/>
    <property type="project" value="InterPro"/>
</dbReference>
<feature type="signal peptide" evidence="2">
    <location>
        <begin position="1"/>
        <end position="22"/>
    </location>
</feature>
<feature type="region of interest" description="Disordered" evidence="1">
    <location>
        <begin position="60"/>
        <end position="80"/>
    </location>
</feature>
<feature type="chain" id="PRO_5005192579" evidence="2">
    <location>
        <begin position="23"/>
        <end position="256"/>
    </location>
</feature>
<dbReference type="CDD" id="cd00107">
    <property type="entry name" value="Knot1"/>
    <property type="match status" value="1"/>
</dbReference>
<gene>
    <name evidence="3" type="ORF">Cvel_13819</name>
</gene>
<dbReference type="AlphaFoldDB" id="A0A0G4IEY3"/>
<name>A0A0G4IEY3_9ALVE</name>
<evidence type="ECO:0000256" key="1">
    <source>
        <dbReference type="SAM" id="MobiDB-lite"/>
    </source>
</evidence>
<organism evidence="3">
    <name type="scientific">Chromera velia CCMP2878</name>
    <dbReference type="NCBI Taxonomy" id="1169474"/>
    <lineage>
        <taxon>Eukaryota</taxon>
        <taxon>Sar</taxon>
        <taxon>Alveolata</taxon>
        <taxon>Colpodellida</taxon>
        <taxon>Chromeraceae</taxon>
        <taxon>Chromera</taxon>
    </lineage>
</organism>
<dbReference type="VEuPathDB" id="CryptoDB:Cvel_13819"/>
<evidence type="ECO:0000256" key="2">
    <source>
        <dbReference type="SAM" id="SignalP"/>
    </source>
</evidence>
<evidence type="ECO:0000313" key="3">
    <source>
        <dbReference type="EMBL" id="CEM55761.1"/>
    </source>
</evidence>
<keyword evidence="2" id="KW-0732">Signal</keyword>
<proteinExistence type="predicted"/>
<dbReference type="EMBL" id="CDMZ01005908">
    <property type="protein sequence ID" value="CEM55761.1"/>
    <property type="molecule type" value="Genomic_DNA"/>
</dbReference>
<protein>
    <submittedName>
        <fullName evidence="3">Uncharacterized protein</fullName>
    </submittedName>
</protein>
<dbReference type="InterPro" id="IPR003614">
    <property type="entry name" value="Knottins"/>
</dbReference>
<accession>A0A0G4IEY3</accession>